<dbReference type="GO" id="GO:0018064">
    <property type="term" value="F:protein-L-histidine N-tele-methyltransferase activity"/>
    <property type="evidence" value="ECO:0007669"/>
    <property type="project" value="UniProtKB-EC"/>
</dbReference>
<evidence type="ECO:0000256" key="3">
    <source>
        <dbReference type="ARBA" id="ARBA00012533"/>
    </source>
</evidence>
<evidence type="ECO:0000313" key="11">
    <source>
        <dbReference type="EMBL" id="KAK4447690.1"/>
    </source>
</evidence>
<comment type="caution">
    <text evidence="11">The sequence shown here is derived from an EMBL/GenBank/DDBJ whole genome shotgun (WGS) entry which is preliminary data.</text>
</comment>
<dbReference type="InterPro" id="IPR029063">
    <property type="entry name" value="SAM-dependent_MTases_sf"/>
</dbReference>
<dbReference type="GO" id="GO:0032259">
    <property type="term" value="P:methylation"/>
    <property type="evidence" value="ECO:0007669"/>
    <property type="project" value="UniProtKB-KW"/>
</dbReference>
<dbReference type="GO" id="GO:0005634">
    <property type="term" value="C:nucleus"/>
    <property type="evidence" value="ECO:0007669"/>
    <property type="project" value="UniProtKB-SubCell"/>
</dbReference>
<keyword evidence="6" id="KW-0808">Transferase</keyword>
<evidence type="ECO:0000256" key="2">
    <source>
        <dbReference type="ARBA" id="ARBA00004496"/>
    </source>
</evidence>
<keyword evidence="7" id="KW-0949">S-adenosyl-L-methionine</keyword>
<evidence type="ECO:0000256" key="6">
    <source>
        <dbReference type="ARBA" id="ARBA00022679"/>
    </source>
</evidence>
<dbReference type="PANTHER" id="PTHR14614:SF39">
    <property type="entry name" value="HISTIDINE PROTEIN METHYLTRANSFERASE 1 HOMOLOG"/>
    <property type="match status" value="1"/>
</dbReference>
<dbReference type="EMBL" id="MU865948">
    <property type="protein sequence ID" value="KAK4447690.1"/>
    <property type="molecule type" value="Genomic_DNA"/>
</dbReference>
<gene>
    <name evidence="11" type="ORF">QBC34DRAFT_127488</name>
</gene>
<evidence type="ECO:0000256" key="5">
    <source>
        <dbReference type="ARBA" id="ARBA00022603"/>
    </source>
</evidence>
<name>A0AAV9GIB9_9PEZI</name>
<dbReference type="GO" id="GO:0005737">
    <property type="term" value="C:cytoplasm"/>
    <property type="evidence" value="ECO:0007669"/>
    <property type="project" value="UniProtKB-SubCell"/>
</dbReference>
<evidence type="ECO:0000256" key="10">
    <source>
        <dbReference type="SAM" id="MobiDB-lite"/>
    </source>
</evidence>
<evidence type="ECO:0000256" key="7">
    <source>
        <dbReference type="ARBA" id="ARBA00022691"/>
    </source>
</evidence>
<dbReference type="Gene3D" id="3.40.50.150">
    <property type="entry name" value="Vaccinia Virus protein VP39"/>
    <property type="match status" value="1"/>
</dbReference>
<comment type="subcellular location">
    <subcellularLocation>
        <location evidence="2">Cytoplasm</location>
    </subcellularLocation>
    <subcellularLocation>
        <location evidence="1">Nucleus</location>
    </subcellularLocation>
</comment>
<proteinExistence type="inferred from homology"/>
<protein>
    <recommendedName>
        <fullName evidence="3">protein-histidine N-methyltransferase</fullName>
        <ecNumber evidence="3">2.1.1.85</ecNumber>
    </recommendedName>
</protein>
<reference evidence="11" key="1">
    <citation type="journal article" date="2023" name="Mol. Phylogenet. Evol.">
        <title>Genome-scale phylogeny and comparative genomics of the fungal order Sordariales.</title>
        <authorList>
            <person name="Hensen N."/>
            <person name="Bonometti L."/>
            <person name="Westerberg I."/>
            <person name="Brannstrom I.O."/>
            <person name="Guillou S."/>
            <person name="Cros-Aarteil S."/>
            <person name="Calhoun S."/>
            <person name="Haridas S."/>
            <person name="Kuo A."/>
            <person name="Mondo S."/>
            <person name="Pangilinan J."/>
            <person name="Riley R."/>
            <person name="LaButti K."/>
            <person name="Andreopoulos B."/>
            <person name="Lipzen A."/>
            <person name="Chen C."/>
            <person name="Yan M."/>
            <person name="Daum C."/>
            <person name="Ng V."/>
            <person name="Clum A."/>
            <person name="Steindorff A."/>
            <person name="Ohm R.A."/>
            <person name="Martin F."/>
            <person name="Silar P."/>
            <person name="Natvig D.O."/>
            <person name="Lalanne C."/>
            <person name="Gautier V."/>
            <person name="Ament-Velasquez S.L."/>
            <person name="Kruys A."/>
            <person name="Hutchinson M.I."/>
            <person name="Powell A.J."/>
            <person name="Barry K."/>
            <person name="Miller A.N."/>
            <person name="Grigoriev I.V."/>
            <person name="Debuchy R."/>
            <person name="Gladieux P."/>
            <person name="Hiltunen Thoren M."/>
            <person name="Johannesson H."/>
        </authorList>
    </citation>
    <scope>NUCLEOTIDE SEQUENCE</scope>
    <source>
        <strain evidence="11">PSN243</strain>
    </source>
</reference>
<evidence type="ECO:0000256" key="8">
    <source>
        <dbReference type="ARBA" id="ARBA00023242"/>
    </source>
</evidence>
<organism evidence="11 12">
    <name type="scientific">Podospora aff. communis PSN243</name>
    <dbReference type="NCBI Taxonomy" id="3040156"/>
    <lineage>
        <taxon>Eukaryota</taxon>
        <taxon>Fungi</taxon>
        <taxon>Dikarya</taxon>
        <taxon>Ascomycota</taxon>
        <taxon>Pezizomycotina</taxon>
        <taxon>Sordariomycetes</taxon>
        <taxon>Sordariomycetidae</taxon>
        <taxon>Sordariales</taxon>
        <taxon>Podosporaceae</taxon>
        <taxon>Podospora</taxon>
    </lineage>
</organism>
<sequence length="384" mass="41137">MTGHFSFSFAGDDIEDDGQSGAAPVPRPSEVASSGPTAAAGGAGAGASAFPVQGKPLLPPIRHDLDQMLSRLPSKIAYGLLGVDLDDGTTIQVPRRELWDVRVQLMAEEDQNDPGSETTPGLGEHDVKTGIYEGGFKSWESSVDLVKVLASEHTAQFLTCHPFVSIELGCGTALPSLALFRWALAERQLSEARLPLVLTLADYNPSVLFLVTLPNFILAWALQQRGKNPVLDEAFSPDGEMELELTSEVLQAFKDTLSSTQISLFFLSGAWSPEFVQLLSSSVPSPLAQSAGEVSTLVMGAETIYSPFALESFAATLLAILEQDRRSHPGGQSAAIIAAKRLYFGVGGSLDDFVDKMMSLGTNVETLREETQGVRRGVVRCRLP</sequence>
<dbReference type="PANTHER" id="PTHR14614">
    <property type="entry name" value="HEPATOCELLULAR CARCINOMA-ASSOCIATED ANTIGEN"/>
    <property type="match status" value="1"/>
</dbReference>
<keyword evidence="4" id="KW-0963">Cytoplasm</keyword>
<reference evidence="11" key="2">
    <citation type="submission" date="2023-05" db="EMBL/GenBank/DDBJ databases">
        <authorList>
            <consortium name="Lawrence Berkeley National Laboratory"/>
            <person name="Steindorff A."/>
            <person name="Hensen N."/>
            <person name="Bonometti L."/>
            <person name="Westerberg I."/>
            <person name="Brannstrom I.O."/>
            <person name="Guillou S."/>
            <person name="Cros-Aarteil S."/>
            <person name="Calhoun S."/>
            <person name="Haridas S."/>
            <person name="Kuo A."/>
            <person name="Mondo S."/>
            <person name="Pangilinan J."/>
            <person name="Riley R."/>
            <person name="Labutti K."/>
            <person name="Andreopoulos B."/>
            <person name="Lipzen A."/>
            <person name="Chen C."/>
            <person name="Yanf M."/>
            <person name="Daum C."/>
            <person name="Ng V."/>
            <person name="Clum A."/>
            <person name="Ohm R."/>
            <person name="Martin F."/>
            <person name="Silar P."/>
            <person name="Natvig D."/>
            <person name="Lalanne C."/>
            <person name="Gautier V."/>
            <person name="Ament-Velasquez S.L."/>
            <person name="Kruys A."/>
            <person name="Hutchinson M.I."/>
            <person name="Powell A.J."/>
            <person name="Barry K."/>
            <person name="Miller A.N."/>
            <person name="Grigoriev I.V."/>
            <person name="Debuchy R."/>
            <person name="Gladieux P."/>
            <person name="Thoren M.H."/>
            <person name="Johannesson H."/>
        </authorList>
    </citation>
    <scope>NUCLEOTIDE SEQUENCE</scope>
    <source>
        <strain evidence="11">PSN243</strain>
    </source>
</reference>
<keyword evidence="12" id="KW-1185">Reference proteome</keyword>
<evidence type="ECO:0000313" key="12">
    <source>
        <dbReference type="Proteomes" id="UP001321760"/>
    </source>
</evidence>
<evidence type="ECO:0000256" key="4">
    <source>
        <dbReference type="ARBA" id="ARBA00022490"/>
    </source>
</evidence>
<evidence type="ECO:0000256" key="1">
    <source>
        <dbReference type="ARBA" id="ARBA00004123"/>
    </source>
</evidence>
<dbReference type="AlphaFoldDB" id="A0AAV9GIB9"/>
<keyword evidence="5" id="KW-0489">Methyltransferase</keyword>
<evidence type="ECO:0000256" key="9">
    <source>
        <dbReference type="ARBA" id="ARBA00038126"/>
    </source>
</evidence>
<comment type="similarity">
    <text evidence="9">Belongs to the methyltransferase superfamily. METTL18 family.</text>
</comment>
<keyword evidence="8" id="KW-0539">Nucleus</keyword>
<feature type="region of interest" description="Disordered" evidence="10">
    <location>
        <begin position="1"/>
        <end position="48"/>
    </location>
</feature>
<dbReference type="Proteomes" id="UP001321760">
    <property type="component" value="Unassembled WGS sequence"/>
</dbReference>
<accession>A0AAV9GIB9</accession>
<dbReference type="InterPro" id="IPR019410">
    <property type="entry name" value="Methyltransf_16"/>
</dbReference>
<dbReference type="EC" id="2.1.1.85" evidence="3"/>